<dbReference type="AlphaFoldDB" id="A0AAD5TRU0"/>
<gene>
    <name evidence="1" type="ORF">HDU87_002754</name>
</gene>
<dbReference type="Proteomes" id="UP001212152">
    <property type="component" value="Unassembled WGS sequence"/>
</dbReference>
<keyword evidence="2" id="KW-1185">Reference proteome</keyword>
<protein>
    <recommendedName>
        <fullName evidence="3">F-box domain-containing protein</fullName>
    </recommendedName>
</protein>
<evidence type="ECO:0000313" key="2">
    <source>
        <dbReference type="Proteomes" id="UP001212152"/>
    </source>
</evidence>
<name>A0AAD5TRU0_9FUNG</name>
<sequence length="434" mass="48108">MSHSPLVTAPGLVLTRIAAALDWPDICRLRQCSRRSRAAFGDAVPAIEAYCHLAALLEAEASNLESSFEWDILDGIVAGRLLDLPKGWAGHFRLSQSNSGYSDDSETVGCTIFSVPLAQAQQYVKISGFSHSGFISRYYGMFEEDEVIAEVCDKLPPTVICRLYKHAAEKPEIQHCLAEFAQLLGVPLQTVIKWLQVLSDDLAEYLSEGSHDDAKAVSLGSLEHLDARWSALFQYRSAVEKIEDGGIVAALARLDRAAPRCSPFQRLRKQVARLHAKRRMIGVGALYRAICTTNADSLAEEPAPGFDFEAWVTSSVVFTQCQPYDRLIGIEYGMHCGHPFSGEFLLTKRCHSAASWESPKFRISVSDSSAYESDSQHEFHLATSLSNERKGRYHSDREICAIGITEDQALSECVSTLSEKTMGIDIHKQTSLWR</sequence>
<organism evidence="1 2">
    <name type="scientific">Geranomyces variabilis</name>
    <dbReference type="NCBI Taxonomy" id="109894"/>
    <lineage>
        <taxon>Eukaryota</taxon>
        <taxon>Fungi</taxon>
        <taxon>Fungi incertae sedis</taxon>
        <taxon>Chytridiomycota</taxon>
        <taxon>Chytridiomycota incertae sedis</taxon>
        <taxon>Chytridiomycetes</taxon>
        <taxon>Spizellomycetales</taxon>
        <taxon>Powellomycetaceae</taxon>
        <taxon>Geranomyces</taxon>
    </lineage>
</organism>
<comment type="caution">
    <text evidence="1">The sequence shown here is derived from an EMBL/GenBank/DDBJ whole genome shotgun (WGS) entry which is preliminary data.</text>
</comment>
<proteinExistence type="predicted"/>
<evidence type="ECO:0008006" key="3">
    <source>
        <dbReference type="Google" id="ProtNLM"/>
    </source>
</evidence>
<evidence type="ECO:0000313" key="1">
    <source>
        <dbReference type="EMBL" id="KAJ3185186.1"/>
    </source>
</evidence>
<dbReference type="EMBL" id="JADGJQ010000002">
    <property type="protein sequence ID" value="KAJ3185186.1"/>
    <property type="molecule type" value="Genomic_DNA"/>
</dbReference>
<reference evidence="1" key="1">
    <citation type="submission" date="2020-05" db="EMBL/GenBank/DDBJ databases">
        <title>Phylogenomic resolution of chytrid fungi.</title>
        <authorList>
            <person name="Stajich J.E."/>
            <person name="Amses K."/>
            <person name="Simmons R."/>
            <person name="Seto K."/>
            <person name="Myers J."/>
            <person name="Bonds A."/>
            <person name="Quandt C.A."/>
            <person name="Barry K."/>
            <person name="Liu P."/>
            <person name="Grigoriev I."/>
            <person name="Longcore J.E."/>
            <person name="James T.Y."/>
        </authorList>
    </citation>
    <scope>NUCLEOTIDE SEQUENCE</scope>
    <source>
        <strain evidence="1">JEL0379</strain>
    </source>
</reference>
<accession>A0AAD5TRU0</accession>